<dbReference type="HOGENOM" id="CLU_2117504_0_0_0"/>
<evidence type="ECO:0000313" key="2">
    <source>
        <dbReference type="Proteomes" id="UP000019151"/>
    </source>
</evidence>
<gene>
    <name evidence="1" type="ORF">J421_0705</name>
</gene>
<organism evidence="1 2">
    <name type="scientific">Gemmatirosa kalamazoonensis</name>
    <dbReference type="NCBI Taxonomy" id="861299"/>
    <lineage>
        <taxon>Bacteria</taxon>
        <taxon>Pseudomonadati</taxon>
        <taxon>Gemmatimonadota</taxon>
        <taxon>Gemmatimonadia</taxon>
        <taxon>Gemmatimonadales</taxon>
        <taxon>Gemmatimonadaceae</taxon>
        <taxon>Gemmatirosa</taxon>
    </lineage>
</organism>
<dbReference type="InParanoid" id="W0RCU0"/>
<sequence length="114" mass="11900">MRTPAAQGTYHVVHFADGVEAAGFVAALSRFLDSPRWHRPPSHLDVEVWSDASPTAGGVALYLSDGALAATAAGFDAPAVTRSCRGASIPEECALLVDSEVPIPLSIEDGRRGD</sequence>
<dbReference type="RefSeq" id="WP_025409787.1">
    <property type="nucleotide sequence ID" value="NZ_CP007128.1"/>
</dbReference>
<dbReference type="Proteomes" id="UP000019151">
    <property type="component" value="Chromosome"/>
</dbReference>
<dbReference type="EMBL" id="CP007128">
    <property type="protein sequence ID" value="AHG88242.1"/>
    <property type="molecule type" value="Genomic_DNA"/>
</dbReference>
<dbReference type="AlphaFoldDB" id="W0RCU0"/>
<dbReference type="KEGG" id="gba:J421_0705"/>
<evidence type="ECO:0000313" key="1">
    <source>
        <dbReference type="EMBL" id="AHG88242.1"/>
    </source>
</evidence>
<reference evidence="1 2" key="1">
    <citation type="journal article" date="2014" name="Genome Announc.">
        <title>Genome Sequence and Methylome of Soil Bacterium Gemmatirosa kalamazoonensis KBS708T, a Member of the Rarely Cultivated Gemmatimonadetes Phylum.</title>
        <authorList>
            <person name="Debruyn J.M."/>
            <person name="Radosevich M."/>
            <person name="Wommack K.E."/>
            <person name="Polson S.W."/>
            <person name="Hauser L.J."/>
            <person name="Fawaz M.N."/>
            <person name="Korlach J."/>
            <person name="Tsai Y.C."/>
        </authorList>
    </citation>
    <scope>NUCLEOTIDE SEQUENCE [LARGE SCALE GENOMIC DNA]</scope>
    <source>
        <strain evidence="1 2">KBS708</strain>
    </source>
</reference>
<protein>
    <submittedName>
        <fullName evidence="1">Uncharacterized protein</fullName>
    </submittedName>
</protein>
<proteinExistence type="predicted"/>
<accession>W0RCU0</accession>
<name>W0RCU0_9BACT</name>
<keyword evidence="2" id="KW-1185">Reference proteome</keyword>